<dbReference type="Pfam" id="PF17827">
    <property type="entry name" value="PrmC_N"/>
    <property type="match status" value="1"/>
</dbReference>
<evidence type="ECO:0000313" key="8">
    <source>
        <dbReference type="EMBL" id="OAB78518.1"/>
    </source>
</evidence>
<comment type="catalytic activity">
    <reaction evidence="4 5">
        <text>L-glutaminyl-[peptide chain release factor] + S-adenosyl-L-methionine = N(5)-methyl-L-glutaminyl-[peptide chain release factor] + S-adenosyl-L-homocysteine + H(+)</text>
        <dbReference type="Rhea" id="RHEA:42896"/>
        <dbReference type="Rhea" id="RHEA-COMP:10271"/>
        <dbReference type="Rhea" id="RHEA-COMP:10272"/>
        <dbReference type="ChEBI" id="CHEBI:15378"/>
        <dbReference type="ChEBI" id="CHEBI:30011"/>
        <dbReference type="ChEBI" id="CHEBI:57856"/>
        <dbReference type="ChEBI" id="CHEBI:59789"/>
        <dbReference type="ChEBI" id="CHEBI:61891"/>
        <dbReference type="EC" id="2.1.1.297"/>
    </reaction>
</comment>
<keyword evidence="9" id="KW-1185">Reference proteome</keyword>
<dbReference type="InterPro" id="IPR029063">
    <property type="entry name" value="SAM-dependent_MTases_sf"/>
</dbReference>
<dbReference type="InterPro" id="IPR002052">
    <property type="entry name" value="DNA_methylase_N6_adenine_CS"/>
</dbReference>
<keyword evidence="2 5" id="KW-0808">Transferase</keyword>
<dbReference type="InterPro" id="IPR007848">
    <property type="entry name" value="Small_mtfrase_dom"/>
</dbReference>
<evidence type="ECO:0000256" key="2">
    <source>
        <dbReference type="ARBA" id="ARBA00022679"/>
    </source>
</evidence>
<accession>A0A167HE60</accession>
<reference evidence="8 9" key="1">
    <citation type="submission" date="2016-02" db="EMBL/GenBank/DDBJ databases">
        <title>Ulvibacter sp. LPB0005, isolated from Thais luteostoma.</title>
        <authorList>
            <person name="Shin S.-K."/>
            <person name="Yi H."/>
        </authorList>
    </citation>
    <scope>NUCLEOTIDE SEQUENCE [LARGE SCALE GENOMIC DNA]</scope>
    <source>
        <strain evidence="8 9">LPB0005</strain>
    </source>
</reference>
<sequence length="284" mass="32652">MTLSELRTQFFESLKDVYPSEETQAFFYELTGHYLQLRRIDVALKPKQEISTEVSNLFSEAISKLKRHQPIQYITGITEFFGLPFGVNEHTLIPRPETEELVEWILKDLQQQPLQHGILDIGTGSGCIAISLAKHLPKVPITALDISQEALQIATKNAVRNTVEIDFLKHDILSKTPLPKTYDIIVSNPPYVRELEKKAMHHNVLDYEPGTALFVSDSDPLLFYRKIAQVAKSHLSPKGILYFEINEYLGKEMKTLLETEGFSEIQLKKDLFGKDRMLKCRWYE</sequence>
<dbReference type="Gene3D" id="3.40.50.150">
    <property type="entry name" value="Vaccinia Virus protein VP39"/>
    <property type="match status" value="1"/>
</dbReference>
<dbReference type="CDD" id="cd02440">
    <property type="entry name" value="AdoMet_MTases"/>
    <property type="match status" value="1"/>
</dbReference>
<dbReference type="GO" id="GO:0032259">
    <property type="term" value="P:methylation"/>
    <property type="evidence" value="ECO:0007669"/>
    <property type="project" value="UniProtKB-KW"/>
</dbReference>
<evidence type="ECO:0000313" key="9">
    <source>
        <dbReference type="Proteomes" id="UP000077013"/>
    </source>
</evidence>
<dbReference type="InterPro" id="IPR004556">
    <property type="entry name" value="HemK-like"/>
</dbReference>
<keyword evidence="3 5" id="KW-0949">S-adenosyl-L-methionine</keyword>
<dbReference type="InterPro" id="IPR040758">
    <property type="entry name" value="PrmC_N"/>
</dbReference>
<protein>
    <recommendedName>
        <fullName evidence="5">Release factor glutamine methyltransferase</fullName>
        <shortName evidence="5">RF MTase</shortName>
        <ecNumber evidence="5">2.1.1.297</ecNumber>
    </recommendedName>
    <alternativeName>
        <fullName evidence="5">N5-glutamine methyltransferase PrmC</fullName>
    </alternativeName>
    <alternativeName>
        <fullName evidence="5">Protein-(glutamine-N5) MTase PrmC</fullName>
    </alternativeName>
    <alternativeName>
        <fullName evidence="5">Protein-glutamine N-methyltransferase PrmC</fullName>
    </alternativeName>
</protein>
<organism evidence="8 9">
    <name type="scientific">Cochleicola gelatinilyticus</name>
    <dbReference type="NCBI Taxonomy" id="1763537"/>
    <lineage>
        <taxon>Bacteria</taxon>
        <taxon>Pseudomonadati</taxon>
        <taxon>Bacteroidota</taxon>
        <taxon>Flavobacteriia</taxon>
        <taxon>Flavobacteriales</taxon>
        <taxon>Flavobacteriaceae</taxon>
        <taxon>Cochleicola</taxon>
    </lineage>
</organism>
<dbReference type="NCBIfam" id="TIGR00536">
    <property type="entry name" value="hemK_fam"/>
    <property type="match status" value="1"/>
</dbReference>
<dbReference type="InterPro" id="IPR050320">
    <property type="entry name" value="N5-glutamine_MTase"/>
</dbReference>
<comment type="caution">
    <text evidence="8">The sequence shown here is derived from an EMBL/GenBank/DDBJ whole genome shotgun (WGS) entry which is preliminary data.</text>
</comment>
<dbReference type="STRING" id="1763537.ULVI_07960"/>
<feature type="binding site" evidence="5">
    <location>
        <position position="145"/>
    </location>
    <ligand>
        <name>S-adenosyl-L-methionine</name>
        <dbReference type="ChEBI" id="CHEBI:59789"/>
    </ligand>
</feature>
<dbReference type="NCBIfam" id="TIGR03534">
    <property type="entry name" value="RF_mod_PrmC"/>
    <property type="match status" value="1"/>
</dbReference>
<dbReference type="EMBL" id="LRXL01000037">
    <property type="protein sequence ID" value="OAB78518.1"/>
    <property type="molecule type" value="Genomic_DNA"/>
</dbReference>
<evidence type="ECO:0000256" key="5">
    <source>
        <dbReference type="HAMAP-Rule" id="MF_02126"/>
    </source>
</evidence>
<keyword evidence="1 5" id="KW-0489">Methyltransferase</keyword>
<dbReference type="PANTHER" id="PTHR18895">
    <property type="entry name" value="HEMK METHYLTRANSFERASE"/>
    <property type="match status" value="1"/>
</dbReference>
<dbReference type="Proteomes" id="UP000077013">
    <property type="component" value="Unassembled WGS sequence"/>
</dbReference>
<dbReference type="PANTHER" id="PTHR18895:SF74">
    <property type="entry name" value="MTRF1L RELEASE FACTOR GLUTAMINE METHYLTRANSFERASE"/>
    <property type="match status" value="1"/>
</dbReference>
<gene>
    <name evidence="5" type="primary">prmC</name>
    <name evidence="8" type="ORF">ULVI_07960</name>
</gene>
<dbReference type="EC" id="2.1.1.297" evidence="5"/>
<evidence type="ECO:0000259" key="6">
    <source>
        <dbReference type="Pfam" id="PF05175"/>
    </source>
</evidence>
<evidence type="ECO:0000256" key="1">
    <source>
        <dbReference type="ARBA" id="ARBA00022603"/>
    </source>
</evidence>
<dbReference type="Gene3D" id="1.10.8.10">
    <property type="entry name" value="DNA helicase RuvA subunit, C-terminal domain"/>
    <property type="match status" value="1"/>
</dbReference>
<comment type="function">
    <text evidence="5">Methylates the class 1 translation termination release factors RF1/PrfA and RF2/PrfB on the glutamine residue of the universally conserved GGQ motif.</text>
</comment>
<dbReference type="RefSeq" id="WP_068591585.1">
    <property type="nucleotide sequence ID" value="NZ_LRXL01000037.1"/>
</dbReference>
<name>A0A167HE60_9FLAO</name>
<comment type="similarity">
    <text evidence="5">Belongs to the protein N5-glutamine methyltransferase family. PrmC subfamily.</text>
</comment>
<evidence type="ECO:0000256" key="4">
    <source>
        <dbReference type="ARBA" id="ARBA00048391"/>
    </source>
</evidence>
<dbReference type="InterPro" id="IPR019874">
    <property type="entry name" value="RF_methyltr_PrmC"/>
</dbReference>
<feature type="binding site" evidence="5">
    <location>
        <position position="188"/>
    </location>
    <ligand>
        <name>S-adenosyl-L-methionine</name>
        <dbReference type="ChEBI" id="CHEBI:59789"/>
    </ligand>
</feature>
<dbReference type="GO" id="GO:0003676">
    <property type="term" value="F:nucleic acid binding"/>
    <property type="evidence" value="ECO:0007669"/>
    <property type="project" value="InterPro"/>
</dbReference>
<dbReference type="PROSITE" id="PS00092">
    <property type="entry name" value="N6_MTASE"/>
    <property type="match status" value="1"/>
</dbReference>
<dbReference type="SUPFAM" id="SSF53335">
    <property type="entry name" value="S-adenosyl-L-methionine-dependent methyltransferases"/>
    <property type="match status" value="1"/>
</dbReference>
<dbReference type="Pfam" id="PF05175">
    <property type="entry name" value="MTS"/>
    <property type="match status" value="1"/>
</dbReference>
<dbReference type="OrthoDB" id="9800643at2"/>
<feature type="binding site" evidence="5">
    <location>
        <begin position="122"/>
        <end position="126"/>
    </location>
    <ligand>
        <name>S-adenosyl-L-methionine</name>
        <dbReference type="ChEBI" id="CHEBI:59789"/>
    </ligand>
</feature>
<feature type="binding site" evidence="5">
    <location>
        <begin position="188"/>
        <end position="191"/>
    </location>
    <ligand>
        <name>substrate</name>
    </ligand>
</feature>
<dbReference type="AlphaFoldDB" id="A0A167HE60"/>
<proteinExistence type="inferred from homology"/>
<feature type="domain" description="Methyltransferase small" evidence="6">
    <location>
        <begin position="105"/>
        <end position="199"/>
    </location>
</feature>
<feature type="domain" description="Release factor glutamine methyltransferase N-terminal" evidence="7">
    <location>
        <begin position="5"/>
        <end position="76"/>
    </location>
</feature>
<dbReference type="HAMAP" id="MF_02126">
    <property type="entry name" value="RF_methyltr_PrmC"/>
    <property type="match status" value="1"/>
</dbReference>
<evidence type="ECO:0000256" key="3">
    <source>
        <dbReference type="ARBA" id="ARBA00022691"/>
    </source>
</evidence>
<comment type="caution">
    <text evidence="5">Lacks conserved residue(s) required for the propagation of feature annotation.</text>
</comment>
<evidence type="ECO:0000259" key="7">
    <source>
        <dbReference type="Pfam" id="PF17827"/>
    </source>
</evidence>
<dbReference type="GO" id="GO:0102559">
    <property type="term" value="F:peptide chain release factor N(5)-glutamine methyltransferase activity"/>
    <property type="evidence" value="ECO:0007669"/>
    <property type="project" value="UniProtKB-EC"/>
</dbReference>